<gene>
    <name evidence="3" type="ORF">C7B81_01310</name>
</gene>
<feature type="domain" description="Methyltransferase" evidence="2">
    <location>
        <begin position="45"/>
        <end position="164"/>
    </location>
</feature>
<dbReference type="PANTHER" id="PTHR43861">
    <property type="entry name" value="TRANS-ACONITATE 2-METHYLTRANSFERASE-RELATED"/>
    <property type="match status" value="1"/>
</dbReference>
<accession>A0ABX5FBT6</accession>
<dbReference type="Proteomes" id="UP000238218">
    <property type="component" value="Unassembled WGS sequence"/>
</dbReference>
<name>A0ABX5FBT6_9CHRO</name>
<keyword evidence="1" id="KW-0808">Transferase</keyword>
<keyword evidence="3" id="KW-0489">Methyltransferase</keyword>
<reference evidence="3 4" key="1">
    <citation type="submission" date="2018-02" db="EMBL/GenBank/DDBJ databases">
        <authorList>
            <person name="Moore K."/>
            <person name="Momper L."/>
        </authorList>
    </citation>
    <scope>NUCLEOTIDE SEQUENCE [LARGE SCALE GENOMIC DNA]</scope>
    <source>
        <strain evidence="3 4">CCALA 015</strain>
    </source>
</reference>
<dbReference type="Pfam" id="PF13847">
    <property type="entry name" value="Methyltransf_31"/>
    <property type="match status" value="1"/>
</dbReference>
<dbReference type="EMBL" id="PVWP01000001">
    <property type="protein sequence ID" value="PSB39315.1"/>
    <property type="molecule type" value="Genomic_DNA"/>
</dbReference>
<evidence type="ECO:0000256" key="1">
    <source>
        <dbReference type="ARBA" id="ARBA00022679"/>
    </source>
</evidence>
<evidence type="ECO:0000259" key="2">
    <source>
        <dbReference type="Pfam" id="PF13847"/>
    </source>
</evidence>
<dbReference type="CDD" id="cd02440">
    <property type="entry name" value="AdoMet_MTases"/>
    <property type="match status" value="1"/>
</dbReference>
<dbReference type="RefSeq" id="WP_106219510.1">
    <property type="nucleotide sequence ID" value="NZ_PVWP01000001.1"/>
</dbReference>
<dbReference type="SUPFAM" id="SSF53335">
    <property type="entry name" value="S-adenosyl-L-methionine-dependent methyltransferases"/>
    <property type="match status" value="1"/>
</dbReference>
<sequence length="289" mass="30913">MTSGDTAADTYVLGTEPEEQERLRLQHELWRPAAIAAWERAGLGPGQRVLDLGAGPGFCARDLARLIGPSGRVLALERSGAYVAAARAAAAREGWGQLEVLAVDLGDPAAAASPGLDASGLGTGGFDLAWCRWLAMFLPRLDPLLDLVSTSLRPGGVLVAHEYVHWNTFGLHPDGTAIARFRDAAIASFRDAGGDPDVNRRLPGLLAARGFGIEELVPLPVLGRGSDPWARWLEHFVTLYGRELIRQGRWTEEDATAAADAMARARLDPGAYWVGPTVLSLRARRGEGP</sequence>
<dbReference type="GO" id="GO:0032259">
    <property type="term" value="P:methylation"/>
    <property type="evidence" value="ECO:0007669"/>
    <property type="project" value="UniProtKB-KW"/>
</dbReference>
<proteinExistence type="predicted"/>
<dbReference type="InterPro" id="IPR025714">
    <property type="entry name" value="Methyltranfer_dom"/>
</dbReference>
<organism evidence="3 4">
    <name type="scientific">Aphanothece cf. minutissima CCALA 015</name>
    <dbReference type="NCBI Taxonomy" id="2107695"/>
    <lineage>
        <taxon>Bacteria</taxon>
        <taxon>Bacillati</taxon>
        <taxon>Cyanobacteriota</taxon>
        <taxon>Cyanophyceae</taxon>
        <taxon>Oscillatoriophycideae</taxon>
        <taxon>Chroococcales</taxon>
        <taxon>Aphanothecaceae</taxon>
        <taxon>Aphanothece</taxon>
    </lineage>
</organism>
<evidence type="ECO:0000313" key="4">
    <source>
        <dbReference type="Proteomes" id="UP000238218"/>
    </source>
</evidence>
<comment type="caution">
    <text evidence="3">The sequence shown here is derived from an EMBL/GenBank/DDBJ whole genome shotgun (WGS) entry which is preliminary data.</text>
</comment>
<dbReference type="GO" id="GO:0008168">
    <property type="term" value="F:methyltransferase activity"/>
    <property type="evidence" value="ECO:0007669"/>
    <property type="project" value="UniProtKB-KW"/>
</dbReference>
<protein>
    <submittedName>
        <fullName evidence="3">SAM-dependent methyltransferase</fullName>
    </submittedName>
</protein>
<dbReference type="InterPro" id="IPR029063">
    <property type="entry name" value="SAM-dependent_MTases_sf"/>
</dbReference>
<keyword evidence="4" id="KW-1185">Reference proteome</keyword>
<dbReference type="PANTHER" id="PTHR43861:SF3">
    <property type="entry name" value="PUTATIVE (AFU_ORTHOLOGUE AFUA_2G14390)-RELATED"/>
    <property type="match status" value="1"/>
</dbReference>
<dbReference type="Gene3D" id="3.40.50.150">
    <property type="entry name" value="Vaccinia Virus protein VP39"/>
    <property type="match status" value="1"/>
</dbReference>
<evidence type="ECO:0000313" key="3">
    <source>
        <dbReference type="EMBL" id="PSB39315.1"/>
    </source>
</evidence>
<reference evidence="3 4" key="2">
    <citation type="submission" date="2018-03" db="EMBL/GenBank/DDBJ databases">
        <title>The ancient ancestry and fast evolution of plastids.</title>
        <authorList>
            <person name="Moore K.R."/>
            <person name="Magnabosco C."/>
            <person name="Momper L."/>
            <person name="Gold D.A."/>
            <person name="Bosak T."/>
            <person name="Fournier G.P."/>
        </authorList>
    </citation>
    <scope>NUCLEOTIDE SEQUENCE [LARGE SCALE GENOMIC DNA]</scope>
    <source>
        <strain evidence="3 4">CCALA 015</strain>
    </source>
</reference>